<comment type="caution">
    <text evidence="1">The sequence shown here is derived from an EMBL/GenBank/DDBJ whole genome shotgun (WGS) entry which is preliminary data.</text>
</comment>
<organism evidence="1 2">
    <name type="scientific">Sporolactobacillus shoreae</name>
    <dbReference type="NCBI Taxonomy" id="1465501"/>
    <lineage>
        <taxon>Bacteria</taxon>
        <taxon>Bacillati</taxon>
        <taxon>Bacillota</taxon>
        <taxon>Bacilli</taxon>
        <taxon>Bacillales</taxon>
        <taxon>Sporolactobacillaceae</taxon>
        <taxon>Sporolactobacillus</taxon>
    </lineage>
</organism>
<proteinExistence type="predicted"/>
<accession>A0A4Z0GJ23</accession>
<keyword evidence="2" id="KW-1185">Reference proteome</keyword>
<dbReference type="Proteomes" id="UP000298347">
    <property type="component" value="Unassembled WGS sequence"/>
</dbReference>
<reference evidence="1 2" key="1">
    <citation type="journal article" date="2015" name="Int. J. Syst. Evol. Microbiol.">
        <title>Sporolactobacillus shoreae sp. nov. and Sporolactobacillus spathodeae sp. nov., two spore-forming lactic acid bacteria isolated from tree barks in Thailand.</title>
        <authorList>
            <person name="Thamacharoensuk T."/>
            <person name="Kitahara M."/>
            <person name="Ohkuma M."/>
            <person name="Thongchul N."/>
            <person name="Tanasupawat S."/>
        </authorList>
    </citation>
    <scope>NUCLEOTIDE SEQUENCE [LARGE SCALE GENOMIC DNA]</scope>
    <source>
        <strain evidence="1 2">BK92</strain>
    </source>
</reference>
<dbReference type="RefSeq" id="WP_135349517.1">
    <property type="nucleotide sequence ID" value="NZ_SRJD01000020.1"/>
</dbReference>
<evidence type="ECO:0000313" key="2">
    <source>
        <dbReference type="Proteomes" id="UP000298347"/>
    </source>
</evidence>
<sequence>MTDVHHCRLSFDMKKQTVFSNQCRLMIPLHGKVFFETPERTATVTENDLYLMPFHQKYTAYADVPNESIIIDIPEPFGSFSK</sequence>
<gene>
    <name evidence="1" type="ORF">E4665_14545</name>
</gene>
<dbReference type="EMBL" id="SRJD01000020">
    <property type="protein sequence ID" value="TGA96749.1"/>
    <property type="molecule type" value="Genomic_DNA"/>
</dbReference>
<dbReference type="OrthoDB" id="1681793at2"/>
<name>A0A4Z0GJ23_9BACL</name>
<evidence type="ECO:0000313" key="1">
    <source>
        <dbReference type="EMBL" id="TGA96749.1"/>
    </source>
</evidence>
<protein>
    <recommendedName>
        <fullName evidence="3">AraC family transcriptional regulator</fullName>
    </recommendedName>
</protein>
<dbReference type="AlphaFoldDB" id="A0A4Z0GJ23"/>
<evidence type="ECO:0008006" key="3">
    <source>
        <dbReference type="Google" id="ProtNLM"/>
    </source>
</evidence>